<evidence type="ECO:0000259" key="2">
    <source>
        <dbReference type="Pfam" id="PF18962"/>
    </source>
</evidence>
<accession>A0ABP8MF39</accession>
<dbReference type="EMBL" id="BAABEY010000036">
    <property type="protein sequence ID" value="GAA4447853.1"/>
    <property type="molecule type" value="Genomic_DNA"/>
</dbReference>
<sequence>MINHFRTTRRAKDLIKSASLANYVLLFTLLLSVLNGFAQQSALNCNTVTNWTAPTFPTSATFSQTSGHTGTGLTNAGNITDNDASTGATLTLVSRRYSSGLNVCGLTTDAVVQVDIKDAANDYNRGNYIGVITSKNPLTTFDSFSLTLLDASGNPVGSALTPIVTDLGGGNYQVGVVTPSQAGTFRGIRISATLNAPNGLACTTGLGSATNSANLDIRSVAQVNYCASDDLACNTKTSPYFPAYNVSAGSGQSGLLPNLLTFLGLQGINNPGNLVTASTTDYASFSSLAGIDLGALEALGLSLSGERYVAVTDQITSYPAGTFAGFVIENNNLLSLSLLGNYRVELWDGANKVQQVSGSSLMLSGGLLSGTGRKTLGIVANQPFNQVRLVEIPSALGVSVAAETRIYNAVFRKFCEADPLACNTPVTISDSNYPVMLSTANTGISGTIGVNNNILDVDNVLNAGATQPAQIVLPVGVASTGTIAIKKQLSDFPAGAFIGFDVSRPVLAGVGLLQGFKIKTFKGGVATTDEVSANALISVNTSILSGVARQTIGFIPTQAFDEIQLIVEQTGVTLGTTSVYSLAIQKFCASTDPLACNNPTMASIPANPVYVNAAKTGVDALVCAGCSINDSQNVIDGSASTYASVILAAGVAVDATLSVANAIETYPAKSFVGFEIGTATLLSADVLSAIEIKLYNDGSATPVQTISSAGMLLSATTSLLDNGLNRQLLGVVSDVAFDEAQIVFKQPVALDLGTIRIYGVKVTGSCPSPTISCNSSYYLNQTAFPVYINPARTGASGIASVSLGGVKDTWNVVSASTTDYALLTVNGNADVLAQASISVVDALNTYPSGTAAGFTIEVDPSLVNVDLLSSLTVETYLNGAPAGSSATLGNLIDLELLGLPIFGTGAGFLNVGFVASQPFNEIRIVANRPVSASVINEIKVYGAFVDTRTSTSGGSLACLTPNPDVNVAYINKSVPGNVRTNDVIGSGLVVAYGTAVADPSNPNTTAPAMVSDGTYTFMTVKEGVYVFEVPVCPAGQTTDCPIGTLTITVLDPAKSNNPPVANADLVTVTGKQFAPVPAKAIDVKANDKPGNKNGVLANLSVKTNPAHGTAVIASDKVEYTPNPGFYGTDVFTYEICETPSALCREAQVVVNILPPGASSVIATDDYDKTTPATPLTALTPGVLINDWDAAGGSINVTNARVSGSLNVASTTVTNDAGTVIFSPDGSYTYTPANGFEGTGVFPYTINNTGGMPASATLYISVFDPNSLPVKLVNFAVSKEGETAHLSWATSEELNSDRFEVERSLEGKTWHKLGTVAASGNTSIGNRYKYTDAAPAEGLNYYRLKMIDKDGTFDHSPIKSASFKFASEILVTPNPAVEIIKLKVRDAGNVEKVELISTTGQVLYQSGANPLNDISVRHLPTGVYLLNVTRTGGRVSTHKVLKN</sequence>
<keyword evidence="1" id="KW-1133">Transmembrane helix</keyword>
<dbReference type="Pfam" id="PF18962">
    <property type="entry name" value="Por_Secre_tail"/>
    <property type="match status" value="1"/>
</dbReference>
<dbReference type="InterPro" id="IPR026444">
    <property type="entry name" value="Secre_tail"/>
</dbReference>
<evidence type="ECO:0000313" key="4">
    <source>
        <dbReference type="Proteomes" id="UP001501508"/>
    </source>
</evidence>
<keyword evidence="1" id="KW-0472">Membrane</keyword>
<proteinExistence type="predicted"/>
<comment type="caution">
    <text evidence="3">The sequence shown here is derived from an EMBL/GenBank/DDBJ whole genome shotgun (WGS) entry which is preliminary data.</text>
</comment>
<dbReference type="Pfam" id="PF17963">
    <property type="entry name" value="Big_9"/>
    <property type="match status" value="2"/>
</dbReference>
<reference evidence="4" key="1">
    <citation type="journal article" date="2019" name="Int. J. Syst. Evol. Microbiol.">
        <title>The Global Catalogue of Microorganisms (GCM) 10K type strain sequencing project: providing services to taxonomists for standard genome sequencing and annotation.</title>
        <authorList>
            <consortium name="The Broad Institute Genomics Platform"/>
            <consortium name="The Broad Institute Genome Sequencing Center for Infectious Disease"/>
            <person name="Wu L."/>
            <person name="Ma J."/>
        </authorList>
    </citation>
    <scope>NUCLEOTIDE SEQUENCE [LARGE SCALE GENOMIC DNA]</scope>
    <source>
        <strain evidence="4">JCM 31920</strain>
    </source>
</reference>
<keyword evidence="4" id="KW-1185">Reference proteome</keyword>
<evidence type="ECO:0000313" key="3">
    <source>
        <dbReference type="EMBL" id="GAA4447853.1"/>
    </source>
</evidence>
<protein>
    <recommendedName>
        <fullName evidence="2">Secretion system C-terminal sorting domain-containing protein</fullName>
    </recommendedName>
</protein>
<evidence type="ECO:0000256" key="1">
    <source>
        <dbReference type="SAM" id="Phobius"/>
    </source>
</evidence>
<dbReference type="NCBIfam" id="TIGR04183">
    <property type="entry name" value="Por_Secre_tail"/>
    <property type="match status" value="1"/>
</dbReference>
<gene>
    <name evidence="3" type="ORF">GCM10023091_43470</name>
</gene>
<keyword evidence="1" id="KW-0812">Transmembrane</keyword>
<dbReference type="Proteomes" id="UP001501508">
    <property type="component" value="Unassembled WGS sequence"/>
</dbReference>
<feature type="transmembrane region" description="Helical" evidence="1">
    <location>
        <begin position="20"/>
        <end position="38"/>
    </location>
</feature>
<organism evidence="3 4">
    <name type="scientific">Ravibacter arvi</name>
    <dbReference type="NCBI Taxonomy" id="2051041"/>
    <lineage>
        <taxon>Bacteria</taxon>
        <taxon>Pseudomonadati</taxon>
        <taxon>Bacteroidota</taxon>
        <taxon>Cytophagia</taxon>
        <taxon>Cytophagales</taxon>
        <taxon>Spirosomataceae</taxon>
        <taxon>Ravibacter</taxon>
    </lineage>
</organism>
<dbReference type="RefSeq" id="WP_345033093.1">
    <property type="nucleotide sequence ID" value="NZ_BAABEY010000036.1"/>
</dbReference>
<feature type="domain" description="Secretion system C-terminal sorting" evidence="2">
    <location>
        <begin position="1372"/>
        <end position="1439"/>
    </location>
</feature>
<name>A0ABP8MF39_9BACT</name>
<dbReference type="Gene3D" id="2.60.40.3440">
    <property type="match status" value="1"/>
</dbReference>